<reference evidence="2" key="1">
    <citation type="journal article" date="2020" name="mSystems">
        <title>Genome- and Community-Level Interaction Insights into Carbon Utilization and Element Cycling Functions of Hydrothermarchaeota in Hydrothermal Sediment.</title>
        <authorList>
            <person name="Zhou Z."/>
            <person name="Liu Y."/>
            <person name="Xu W."/>
            <person name="Pan J."/>
            <person name="Luo Z.H."/>
            <person name="Li M."/>
        </authorList>
    </citation>
    <scope>NUCLEOTIDE SEQUENCE [LARGE SCALE GENOMIC DNA]</scope>
    <source>
        <strain evidence="2">HyVt-76</strain>
    </source>
</reference>
<protein>
    <submittedName>
        <fullName evidence="2">GSCFA domain protein</fullName>
    </submittedName>
</protein>
<dbReference type="AlphaFoldDB" id="A0A7V5H4R6"/>
<name>A0A7V5H4R6_CALAY</name>
<dbReference type="EMBL" id="DRTD01000543">
    <property type="protein sequence ID" value="HHE55577.1"/>
    <property type="molecule type" value="Genomic_DNA"/>
</dbReference>
<dbReference type="Pfam" id="PF08885">
    <property type="entry name" value="GSCFA"/>
    <property type="match status" value="1"/>
</dbReference>
<gene>
    <name evidence="2" type="ORF">ENL21_07325</name>
</gene>
<feature type="non-terminal residue" evidence="2">
    <location>
        <position position="317"/>
    </location>
</feature>
<sequence>MKFRTELEVSPAKKQIAIDHSILTIGSCFAENISTYLRQSFFNLLENPFGVLYNPFSIATALQLILSQKSFTKEDLIFHQGEWHSFWHHSTFSHHNPEICLQKINHQIQAAHQFLKQADWLIVTFGTAYVYLHRQLKSVVANCHKLPEAHFHRKLLTVEEITYKWQQTVGLLKKFNPELKIILTISPVRHLRDGFIENQKSKATLILATHQILTQTKDHFYFPAYEIVLDDLRDYRFYEANLTHPNQLAVDYIWKKFQKMFFTKTTRQSVSELLKFRSRLTHKVRNPHSPQALLFMEETRKQWLELKQRYPHLHNKP</sequence>
<dbReference type="InterPro" id="IPR014982">
    <property type="entry name" value="GSCFA"/>
</dbReference>
<feature type="domain" description="GSCFA" evidence="1">
    <location>
        <begin position="22"/>
        <end position="257"/>
    </location>
</feature>
<comment type="caution">
    <text evidence="2">The sequence shown here is derived from an EMBL/GenBank/DDBJ whole genome shotgun (WGS) entry which is preliminary data.</text>
</comment>
<evidence type="ECO:0000313" key="2">
    <source>
        <dbReference type="EMBL" id="HHE55577.1"/>
    </source>
</evidence>
<accession>A0A7V5H4R6</accession>
<organism evidence="2">
    <name type="scientific">Caldithrix abyssi</name>
    <dbReference type="NCBI Taxonomy" id="187145"/>
    <lineage>
        <taxon>Bacteria</taxon>
        <taxon>Pseudomonadati</taxon>
        <taxon>Calditrichota</taxon>
        <taxon>Calditrichia</taxon>
        <taxon>Calditrichales</taxon>
        <taxon>Calditrichaceae</taxon>
        <taxon>Caldithrix</taxon>
    </lineage>
</organism>
<proteinExistence type="predicted"/>
<evidence type="ECO:0000259" key="1">
    <source>
        <dbReference type="Pfam" id="PF08885"/>
    </source>
</evidence>
<dbReference type="Proteomes" id="UP000886111">
    <property type="component" value="Unassembled WGS sequence"/>
</dbReference>